<sequence length="473" mass="52237">MIKIQIAVLLTLFSGLAASAQSVQQYKTDSVFNLVKKYFNAKQPDSIYAFAGEKFREALTPDAFRYVCTSQLFPLGQIKNSSLIAFVNNKDARYKLTFDSMALQLWMNLDDKGKIGLFLFQPYKEEAGNKPKPVATTNLMRNQTDKKVDSAVRPYIQKTNTVGLSIGILRNGAITTYNYGETKWGNNQLPGANTLFEIGSITKTFTATLLAYYANEGKVKLDDPITRYLPDSVSVNPELKGITLQMLSNHSSGLPRLPDNLDNHDLDPLNPYKDYEKQHLFTYLKTCKLAGKPGEKYAYSNLGVGLLGTILEQVSGKTFEQMVEELICKPLGMNSTAQHLTLALKQRFVAVYNENGKETPAWDFGILAPCGSLRSTVTDLLIYAKANMTAANTRLSKAFELTHKVTFDKDIKLGLGWHIINIGGAEYYFHNGGTYGCSSFLVFNPEGKLAVVVLSNSGASIDAVGGEIVKSLQ</sequence>
<dbReference type="PANTHER" id="PTHR46825">
    <property type="entry name" value="D-ALANYL-D-ALANINE-CARBOXYPEPTIDASE/ENDOPEPTIDASE AMPH"/>
    <property type="match status" value="1"/>
</dbReference>
<dbReference type="SUPFAM" id="SSF56601">
    <property type="entry name" value="beta-lactamase/transpeptidase-like"/>
    <property type="match status" value="1"/>
</dbReference>
<dbReference type="Pfam" id="PF00144">
    <property type="entry name" value="Beta-lactamase"/>
    <property type="match status" value="1"/>
</dbReference>
<dbReference type="Proteomes" id="UP000321479">
    <property type="component" value="Chromosome"/>
</dbReference>
<feature type="signal peptide" evidence="1">
    <location>
        <begin position="1"/>
        <end position="20"/>
    </location>
</feature>
<protein>
    <submittedName>
        <fullName evidence="3">Beta-lactamase family protein</fullName>
    </submittedName>
</protein>
<dbReference type="AlphaFoldDB" id="A0A5B8UY95"/>
<dbReference type="InterPro" id="IPR001466">
    <property type="entry name" value="Beta-lactam-related"/>
</dbReference>
<evidence type="ECO:0000256" key="1">
    <source>
        <dbReference type="SAM" id="SignalP"/>
    </source>
</evidence>
<dbReference type="InterPro" id="IPR050491">
    <property type="entry name" value="AmpC-like"/>
</dbReference>
<dbReference type="Gene3D" id="3.40.710.10">
    <property type="entry name" value="DD-peptidase/beta-lactamase superfamily"/>
    <property type="match status" value="1"/>
</dbReference>
<proteinExistence type="predicted"/>
<dbReference type="RefSeq" id="WP_147032249.1">
    <property type="nucleotide sequence ID" value="NZ_CP042436.1"/>
</dbReference>
<dbReference type="KEGG" id="mgin:FRZ54_14175"/>
<feature type="domain" description="Beta-lactamase-related" evidence="2">
    <location>
        <begin position="148"/>
        <end position="460"/>
    </location>
</feature>
<evidence type="ECO:0000313" key="4">
    <source>
        <dbReference type="Proteomes" id="UP000321479"/>
    </source>
</evidence>
<dbReference type="InterPro" id="IPR012338">
    <property type="entry name" value="Beta-lactam/transpept-like"/>
</dbReference>
<keyword evidence="4" id="KW-1185">Reference proteome</keyword>
<name>A0A5B8UY95_9SPHI</name>
<gene>
    <name evidence="3" type="ORF">FRZ54_14175</name>
</gene>
<evidence type="ECO:0000313" key="3">
    <source>
        <dbReference type="EMBL" id="QEC63675.1"/>
    </source>
</evidence>
<keyword evidence="1" id="KW-0732">Signal</keyword>
<reference evidence="3 4" key="1">
    <citation type="journal article" date="2017" name="Curr. Microbiol.">
        <title>Mucilaginibacter ginsenosidivorans sp. nov., Isolated from Soil of Ginseng Field.</title>
        <authorList>
            <person name="Kim M.M."/>
            <person name="Siddiqi M.Z."/>
            <person name="Im W.T."/>
        </authorList>
    </citation>
    <scope>NUCLEOTIDE SEQUENCE [LARGE SCALE GENOMIC DNA]</scope>
    <source>
        <strain evidence="3 4">Gsoil 3017</strain>
    </source>
</reference>
<accession>A0A5B8UY95</accession>
<dbReference type="EMBL" id="CP042436">
    <property type="protein sequence ID" value="QEC63675.1"/>
    <property type="molecule type" value="Genomic_DNA"/>
</dbReference>
<evidence type="ECO:0000259" key="2">
    <source>
        <dbReference type="Pfam" id="PF00144"/>
    </source>
</evidence>
<dbReference type="OrthoDB" id="9793489at2"/>
<feature type="chain" id="PRO_5023103199" evidence="1">
    <location>
        <begin position="21"/>
        <end position="473"/>
    </location>
</feature>
<organism evidence="3 4">
    <name type="scientific">Mucilaginibacter ginsenosidivorans</name>
    <dbReference type="NCBI Taxonomy" id="398053"/>
    <lineage>
        <taxon>Bacteria</taxon>
        <taxon>Pseudomonadati</taxon>
        <taxon>Bacteroidota</taxon>
        <taxon>Sphingobacteriia</taxon>
        <taxon>Sphingobacteriales</taxon>
        <taxon>Sphingobacteriaceae</taxon>
        <taxon>Mucilaginibacter</taxon>
    </lineage>
</organism>
<dbReference type="PANTHER" id="PTHR46825:SF8">
    <property type="entry name" value="BETA-LACTAMASE-RELATED"/>
    <property type="match status" value="1"/>
</dbReference>